<dbReference type="EMBL" id="BAABAB010000005">
    <property type="protein sequence ID" value="GAA3606680.1"/>
    <property type="molecule type" value="Genomic_DNA"/>
</dbReference>
<evidence type="ECO:0000256" key="1">
    <source>
        <dbReference type="ARBA" id="ARBA00010139"/>
    </source>
</evidence>
<sequence>MAAELHQRGVEFDLLERTGAVGASWRSRYDSLRLHTARQLSGLPGLRIPRRFGSWVRRDDLVSYLEEYAARHRITPQFGVEVTGVERMADGWRVESTAGTYEAGAVVLATGLSRTPRIPAWPGLSSFTGDFVHSSAYRDPEPYRGKRVLVVGAGNSAAEVATEISAIATDVRLSVRRPPNIVRRDLAGFPTQVFGIVLRRFPVPVVDALTSMLRRISVPNLSRYGLPGPMGDGFSQYLRSHTVPILDHGFVAAIQTGAITVVPQIASIDGPDVALVDGRVLRPDAIVAATGFRPDLGGLVGGLGVLDEKGEPLIGGVHTAPEAPGLYLVGLNIVLSGLLREVGIEARAVGRTIARTQSVETAAVR</sequence>
<keyword evidence="3" id="KW-0274">FAD</keyword>
<keyword evidence="6" id="KW-1185">Reference proteome</keyword>
<name>A0ABP6ZF66_9ACTN</name>
<evidence type="ECO:0000313" key="5">
    <source>
        <dbReference type="EMBL" id="GAA3606680.1"/>
    </source>
</evidence>
<evidence type="ECO:0000256" key="4">
    <source>
        <dbReference type="ARBA" id="ARBA00023002"/>
    </source>
</evidence>
<dbReference type="Pfam" id="PF00743">
    <property type="entry name" value="FMO-like"/>
    <property type="match status" value="1"/>
</dbReference>
<protein>
    <submittedName>
        <fullName evidence="5">NAD(P)/FAD-dependent oxidoreductase</fullName>
    </submittedName>
</protein>
<evidence type="ECO:0000256" key="3">
    <source>
        <dbReference type="ARBA" id="ARBA00022827"/>
    </source>
</evidence>
<dbReference type="PANTHER" id="PTHR43539:SF78">
    <property type="entry name" value="FLAVIN-CONTAINING MONOOXYGENASE"/>
    <property type="match status" value="1"/>
</dbReference>
<comment type="caution">
    <text evidence="5">The sequence shown here is derived from an EMBL/GenBank/DDBJ whole genome shotgun (WGS) entry which is preliminary data.</text>
</comment>
<proteinExistence type="inferred from homology"/>
<dbReference type="InterPro" id="IPR050982">
    <property type="entry name" value="Auxin_biosynth/cation_transpt"/>
</dbReference>
<dbReference type="SUPFAM" id="SSF51905">
    <property type="entry name" value="FAD/NAD(P)-binding domain"/>
    <property type="match status" value="2"/>
</dbReference>
<comment type="similarity">
    <text evidence="1">Belongs to the FAD-binding monooxygenase family.</text>
</comment>
<organism evidence="5 6">
    <name type="scientific">Microlunatus ginsengisoli</name>
    <dbReference type="NCBI Taxonomy" id="363863"/>
    <lineage>
        <taxon>Bacteria</taxon>
        <taxon>Bacillati</taxon>
        <taxon>Actinomycetota</taxon>
        <taxon>Actinomycetes</taxon>
        <taxon>Propionibacteriales</taxon>
        <taxon>Propionibacteriaceae</taxon>
        <taxon>Microlunatus</taxon>
    </lineage>
</organism>
<dbReference type="Proteomes" id="UP001501490">
    <property type="component" value="Unassembled WGS sequence"/>
</dbReference>
<evidence type="ECO:0000313" key="6">
    <source>
        <dbReference type="Proteomes" id="UP001501490"/>
    </source>
</evidence>
<dbReference type="Gene3D" id="3.50.50.60">
    <property type="entry name" value="FAD/NAD(P)-binding domain"/>
    <property type="match status" value="1"/>
</dbReference>
<gene>
    <name evidence="5" type="ORF">GCM10022236_05720</name>
</gene>
<reference evidence="6" key="1">
    <citation type="journal article" date="2019" name="Int. J. Syst. Evol. Microbiol.">
        <title>The Global Catalogue of Microorganisms (GCM) 10K type strain sequencing project: providing services to taxonomists for standard genome sequencing and annotation.</title>
        <authorList>
            <consortium name="The Broad Institute Genomics Platform"/>
            <consortium name="The Broad Institute Genome Sequencing Center for Infectious Disease"/>
            <person name="Wu L."/>
            <person name="Ma J."/>
        </authorList>
    </citation>
    <scope>NUCLEOTIDE SEQUENCE [LARGE SCALE GENOMIC DNA]</scope>
    <source>
        <strain evidence="6">JCM 16929</strain>
    </source>
</reference>
<dbReference type="PRINTS" id="PR00469">
    <property type="entry name" value="PNDRDTASEII"/>
</dbReference>
<dbReference type="InterPro" id="IPR020946">
    <property type="entry name" value="Flavin_mOase-like"/>
</dbReference>
<accession>A0ABP6ZF66</accession>
<evidence type="ECO:0000256" key="2">
    <source>
        <dbReference type="ARBA" id="ARBA00022630"/>
    </source>
</evidence>
<dbReference type="InterPro" id="IPR036188">
    <property type="entry name" value="FAD/NAD-bd_sf"/>
</dbReference>
<dbReference type="PANTHER" id="PTHR43539">
    <property type="entry name" value="FLAVIN-BINDING MONOOXYGENASE-LIKE PROTEIN (AFU_ORTHOLOGUE AFUA_4G09220)"/>
    <property type="match status" value="1"/>
</dbReference>
<keyword evidence="4" id="KW-0560">Oxidoreductase</keyword>
<keyword evidence="2" id="KW-0285">Flavoprotein</keyword>